<proteinExistence type="predicted"/>
<dbReference type="Proteomes" id="UP000776651">
    <property type="component" value="Unassembled WGS sequence"/>
</dbReference>
<keyword evidence="3" id="KW-1185">Reference proteome</keyword>
<evidence type="ECO:0000313" key="2">
    <source>
        <dbReference type="EMBL" id="MBX7488198.1"/>
    </source>
</evidence>
<dbReference type="RefSeq" id="WP_221597646.1">
    <property type="nucleotide sequence ID" value="NZ_JAIGNQ010000002.1"/>
</dbReference>
<accession>A0ABS7JEW4</accession>
<keyword evidence="1" id="KW-0732">Signal</keyword>
<evidence type="ECO:0000256" key="1">
    <source>
        <dbReference type="SAM" id="SignalP"/>
    </source>
</evidence>
<feature type="signal peptide" evidence="1">
    <location>
        <begin position="1"/>
        <end position="21"/>
    </location>
</feature>
<protein>
    <submittedName>
        <fullName evidence="2">PEP-CTERM sorting domain-containing protein</fullName>
    </submittedName>
</protein>
<name>A0ABS7JEW4_9SPHN</name>
<gene>
    <name evidence="2" type="ORF">K3177_06705</name>
</gene>
<dbReference type="InterPro" id="IPR036514">
    <property type="entry name" value="SGNH_hydro_sf"/>
</dbReference>
<feature type="chain" id="PRO_5046386820" evidence="1">
    <location>
        <begin position="22"/>
        <end position="290"/>
    </location>
</feature>
<sequence length="290" mass="31841">MIGVVRFLLTAVALVSTPLAAQEEHRILFIGNSFTQGANSAVLRYRPDSVNDLNGEGVGGIPALFAKFAEQADLDWEVSHELQGGTTLGFHLRERRKLIDHAWDMVVMQEYSVLNPEDPGDATDTGRDASALAKMFETANPKARVYLMSTWSRADQTYKPEGHWYGQTVGQMAIDLRGAMDRIDNQAEQIDGVIPVGEAWNRAIAAGIADDNPYDGRDYGKVDLWSYDHYHASAEGSYLEALVVFATITGFDVREFGANEHAAHELGIEPKVAAGLQSLAMEQVELEAAR</sequence>
<dbReference type="SUPFAM" id="SSF52266">
    <property type="entry name" value="SGNH hydrolase"/>
    <property type="match status" value="1"/>
</dbReference>
<reference evidence="2 3" key="1">
    <citation type="submission" date="2021-08" db="EMBL/GenBank/DDBJ databases">
        <title>Comparative Genomics Analysis of the Genus Qipengyuania Reveals Extensive Genetic Diversity and Metabolic Versatility, Including the Description of Fifteen Novel Species.</title>
        <authorList>
            <person name="Liu Y."/>
        </authorList>
    </citation>
    <scope>NUCLEOTIDE SEQUENCE [LARGE SCALE GENOMIC DNA]</scope>
    <source>
        <strain evidence="2 3">GH25</strain>
    </source>
</reference>
<organism evidence="2 3">
    <name type="scientific">Qipengyuania pacifica</name>
    <dbReference type="NCBI Taxonomy" id="2860199"/>
    <lineage>
        <taxon>Bacteria</taxon>
        <taxon>Pseudomonadati</taxon>
        <taxon>Pseudomonadota</taxon>
        <taxon>Alphaproteobacteria</taxon>
        <taxon>Sphingomonadales</taxon>
        <taxon>Erythrobacteraceae</taxon>
        <taxon>Qipengyuania</taxon>
    </lineage>
</organism>
<dbReference type="Gene3D" id="3.40.50.1110">
    <property type="entry name" value="SGNH hydrolase"/>
    <property type="match status" value="1"/>
</dbReference>
<dbReference type="EMBL" id="JAIGNQ010000002">
    <property type="protein sequence ID" value="MBX7488198.1"/>
    <property type="molecule type" value="Genomic_DNA"/>
</dbReference>
<evidence type="ECO:0000313" key="3">
    <source>
        <dbReference type="Proteomes" id="UP000776651"/>
    </source>
</evidence>
<comment type="caution">
    <text evidence="2">The sequence shown here is derived from an EMBL/GenBank/DDBJ whole genome shotgun (WGS) entry which is preliminary data.</text>
</comment>